<keyword evidence="7 11" id="KW-0238">DNA-binding</keyword>
<dbReference type="GO" id="GO:0006310">
    <property type="term" value="P:DNA recombination"/>
    <property type="evidence" value="ECO:0007669"/>
    <property type="project" value="InterPro"/>
</dbReference>
<evidence type="ECO:0000256" key="9">
    <source>
        <dbReference type="ARBA" id="ARBA00058595"/>
    </source>
</evidence>
<dbReference type="InterPro" id="IPR013955">
    <property type="entry name" value="Rep_factor-A_C"/>
</dbReference>
<dbReference type="GO" id="GO:0008270">
    <property type="term" value="F:zinc ion binding"/>
    <property type="evidence" value="ECO:0007669"/>
    <property type="project" value="UniProtKB-KW"/>
</dbReference>
<dbReference type="CDD" id="cd04474">
    <property type="entry name" value="RPA1_DBD_A"/>
    <property type="match status" value="1"/>
</dbReference>
<feature type="domain" description="OB" evidence="13">
    <location>
        <begin position="191"/>
        <end position="272"/>
    </location>
</feature>
<evidence type="ECO:0000256" key="2">
    <source>
        <dbReference type="ARBA" id="ARBA00005690"/>
    </source>
</evidence>
<dbReference type="InterPro" id="IPR007199">
    <property type="entry name" value="Rep_factor-A_N"/>
</dbReference>
<comment type="similarity">
    <text evidence="2 11">Belongs to the replication factor A protein 1 family.</text>
</comment>
<dbReference type="InterPro" id="IPR004591">
    <property type="entry name" value="Rfa1"/>
</dbReference>
<evidence type="ECO:0000256" key="10">
    <source>
        <dbReference type="ARBA" id="ARBA00062035"/>
    </source>
</evidence>
<keyword evidence="6 11" id="KW-0862">Zinc</keyword>
<dbReference type="InterPro" id="IPR012340">
    <property type="entry name" value="NA-bd_OB-fold"/>
</dbReference>
<evidence type="ECO:0000256" key="4">
    <source>
        <dbReference type="ARBA" id="ARBA00022723"/>
    </source>
</evidence>
<sequence>MGVVPHAKARSGLEVTTVQNEIMFPQLTTGAINRILNGEDVANAVLQILGCKKIPGAGNDRYRLLISDGVTGCPFAMLGTQLNHMVANEELEKFTIVRVDKCVCNQVQADRKVIILLSLTVLVPGKEVNEKLGNPVNSSTGASSGAPTNAPASNGVSKTNSTYNAVPTSVVNGSAPSVHPINTLTPYQNKWTIKARVTSKTPLRTYSNSKGEGKVFSVNLLDETGEIKATGFNDSADKYYDLLEVNKVYYISKANLKTANARFSTVKNDYEITFNNDTTIMPCEEISSSIPMLQYDFVPIAQIEQVEKDSNIDVIGVCKSCADVQTFVARTTNKEMTKRDIKLVDRSNKEVNLTLWGKEAESFDGTLFPVVAVKGARVSEFNGRSLSVTMSSSMQINPDIKEAHILKGWFEREGCNMDVESISGKAGGSNMGGQWKTFAQAVSEQLGMGDKPDYFINKATIVMLRKENCMYMACPGEECNKKVIDMNNGIYRCEKCNREYSEFKWRLLLSASVADFTENQWVTCFQEGAEAILGVSAQELGSFKENDEERYNEILTEANFKSYIFKLRTKMETYNEESRLKTTVVSVTPLDHVSYVRKILSDIKQMEKEL</sequence>
<dbReference type="InterPro" id="IPR031657">
    <property type="entry name" value="REPA_OB_2"/>
</dbReference>
<dbReference type="FunFam" id="2.40.50.140:FF:000064">
    <property type="entry name" value="Replication protein A subunit"/>
    <property type="match status" value="1"/>
</dbReference>
<evidence type="ECO:0000256" key="5">
    <source>
        <dbReference type="ARBA" id="ARBA00022771"/>
    </source>
</evidence>
<evidence type="ECO:0000313" key="17">
    <source>
        <dbReference type="EMBL" id="GFY04709.1"/>
    </source>
</evidence>
<dbReference type="CDD" id="cd04476">
    <property type="entry name" value="RPA1_DBD_C"/>
    <property type="match status" value="1"/>
</dbReference>
<dbReference type="InterPro" id="IPR047192">
    <property type="entry name" value="Euk_RPA1_DBD_C"/>
</dbReference>
<keyword evidence="8 11" id="KW-0539">Nucleus</keyword>
<dbReference type="AlphaFoldDB" id="A0A8X6S0Q9"/>
<dbReference type="GO" id="GO:0006281">
    <property type="term" value="P:DNA repair"/>
    <property type="evidence" value="ECO:0007669"/>
    <property type="project" value="InterPro"/>
</dbReference>
<dbReference type="Pfam" id="PF01336">
    <property type="entry name" value="tRNA_anti-codon"/>
    <property type="match status" value="1"/>
</dbReference>
<comment type="subcellular location">
    <subcellularLocation>
        <location evidence="1 11">Nucleus</location>
    </subcellularLocation>
</comment>
<protein>
    <recommendedName>
        <fullName evidence="11">Replication protein A subunit</fullName>
    </recommendedName>
</protein>
<evidence type="ECO:0000313" key="18">
    <source>
        <dbReference type="Proteomes" id="UP000887159"/>
    </source>
</evidence>
<name>A0A8X6S0Q9_TRICX</name>
<feature type="domain" description="Replication protein A OB" evidence="16">
    <location>
        <begin position="300"/>
        <end position="397"/>
    </location>
</feature>
<dbReference type="PANTHER" id="PTHR47165:SF4">
    <property type="entry name" value="OS03G0429900 PROTEIN"/>
    <property type="match status" value="1"/>
</dbReference>
<keyword evidence="4 11" id="KW-0479">Metal-binding</keyword>
<keyword evidence="3 11" id="KW-0235">DNA replication</keyword>
<reference evidence="17" key="1">
    <citation type="submission" date="2020-08" db="EMBL/GenBank/DDBJ databases">
        <title>Multicomponent nature underlies the extraordinary mechanical properties of spider dragline silk.</title>
        <authorList>
            <person name="Kono N."/>
            <person name="Nakamura H."/>
            <person name="Mori M."/>
            <person name="Yoshida Y."/>
            <person name="Ohtoshi R."/>
            <person name="Malay A.D."/>
            <person name="Moran D.A.P."/>
            <person name="Tomita M."/>
            <person name="Numata K."/>
            <person name="Arakawa K."/>
        </authorList>
    </citation>
    <scope>NUCLEOTIDE SEQUENCE</scope>
</reference>
<feature type="compositionally biased region" description="Polar residues" evidence="12">
    <location>
        <begin position="135"/>
        <end position="159"/>
    </location>
</feature>
<evidence type="ECO:0000259" key="13">
    <source>
        <dbReference type="Pfam" id="PF01336"/>
    </source>
</evidence>
<dbReference type="SUPFAM" id="SSF50249">
    <property type="entry name" value="Nucleic acid-binding proteins"/>
    <property type="match status" value="4"/>
</dbReference>
<dbReference type="GO" id="GO:0005634">
    <property type="term" value="C:nucleus"/>
    <property type="evidence" value="ECO:0007669"/>
    <property type="project" value="UniProtKB-SubCell"/>
</dbReference>
<dbReference type="FunFam" id="2.40.50.140:FF:000117">
    <property type="entry name" value="Replication protein A subunit"/>
    <property type="match status" value="1"/>
</dbReference>
<dbReference type="GO" id="GO:0006260">
    <property type="term" value="P:DNA replication"/>
    <property type="evidence" value="ECO:0007669"/>
    <property type="project" value="UniProtKB-KW"/>
</dbReference>
<evidence type="ECO:0000256" key="1">
    <source>
        <dbReference type="ARBA" id="ARBA00004123"/>
    </source>
</evidence>
<dbReference type="GO" id="GO:0003677">
    <property type="term" value="F:DNA binding"/>
    <property type="evidence" value="ECO:0007669"/>
    <property type="project" value="UniProtKB-KW"/>
</dbReference>
<organism evidence="17 18">
    <name type="scientific">Trichonephila clavipes</name>
    <name type="common">Golden silk orbweaver</name>
    <name type="synonym">Nephila clavipes</name>
    <dbReference type="NCBI Taxonomy" id="2585209"/>
    <lineage>
        <taxon>Eukaryota</taxon>
        <taxon>Metazoa</taxon>
        <taxon>Ecdysozoa</taxon>
        <taxon>Arthropoda</taxon>
        <taxon>Chelicerata</taxon>
        <taxon>Arachnida</taxon>
        <taxon>Araneae</taxon>
        <taxon>Araneomorphae</taxon>
        <taxon>Entelegynae</taxon>
        <taxon>Araneoidea</taxon>
        <taxon>Nephilidae</taxon>
        <taxon>Trichonephila</taxon>
    </lineage>
</organism>
<dbReference type="Pfam" id="PF08646">
    <property type="entry name" value="Rep_fac-A_C"/>
    <property type="match status" value="1"/>
</dbReference>
<dbReference type="InterPro" id="IPR004365">
    <property type="entry name" value="NA-bd_OB_tRNA"/>
</dbReference>
<comment type="subunit">
    <text evidence="10 11">Component of the heterotrimeric canonical replication protein A complex (RPA).</text>
</comment>
<dbReference type="PANTHER" id="PTHR47165">
    <property type="entry name" value="OS03G0429900 PROTEIN"/>
    <property type="match status" value="1"/>
</dbReference>
<comment type="function">
    <text evidence="9 11">As part of the heterotrimeric replication protein A complex (RPA/RP-A), binds and stabilizes single-stranded DNA intermediates, that form during DNA replication or upon DNA stress. It prevents their reannealing and in parallel, recruits and activates different proteins and complexes involved in DNA metabolism. Thereby, it plays an essential role both in DNA replication and the cellular response to DNA damage.</text>
</comment>
<dbReference type="EMBL" id="BMAU01021245">
    <property type="protein sequence ID" value="GFY04709.1"/>
    <property type="molecule type" value="Genomic_DNA"/>
</dbReference>
<keyword evidence="5 11" id="KW-0863">Zinc-finger</keyword>
<evidence type="ECO:0000256" key="11">
    <source>
        <dbReference type="RuleBase" id="RU364130"/>
    </source>
</evidence>
<dbReference type="FunFam" id="2.40.50.140:FF:000090">
    <property type="entry name" value="Replication protein A subunit"/>
    <property type="match status" value="1"/>
</dbReference>
<evidence type="ECO:0000259" key="15">
    <source>
        <dbReference type="Pfam" id="PF08646"/>
    </source>
</evidence>
<evidence type="ECO:0000256" key="12">
    <source>
        <dbReference type="SAM" id="MobiDB-lite"/>
    </source>
</evidence>
<dbReference type="Pfam" id="PF16900">
    <property type="entry name" value="REPA_OB_2"/>
    <property type="match status" value="1"/>
</dbReference>
<dbReference type="NCBIfam" id="TIGR00617">
    <property type="entry name" value="rpa1"/>
    <property type="match status" value="1"/>
</dbReference>
<evidence type="ECO:0000259" key="14">
    <source>
        <dbReference type="Pfam" id="PF04057"/>
    </source>
</evidence>
<feature type="domain" description="Replication factor-A protein 1 N-terminal" evidence="14">
    <location>
        <begin position="27"/>
        <end position="123"/>
    </location>
</feature>
<evidence type="ECO:0000256" key="6">
    <source>
        <dbReference type="ARBA" id="ARBA00022833"/>
    </source>
</evidence>
<dbReference type="FunFam" id="2.40.50.140:FF:000041">
    <property type="entry name" value="Replication protein A subunit"/>
    <property type="match status" value="1"/>
</dbReference>
<keyword evidence="18" id="KW-1185">Reference proteome</keyword>
<evidence type="ECO:0000256" key="3">
    <source>
        <dbReference type="ARBA" id="ARBA00022705"/>
    </source>
</evidence>
<evidence type="ECO:0000256" key="7">
    <source>
        <dbReference type="ARBA" id="ARBA00023125"/>
    </source>
</evidence>
<dbReference type="Gene3D" id="2.40.50.140">
    <property type="entry name" value="Nucleic acid-binding proteins"/>
    <property type="match status" value="4"/>
</dbReference>
<evidence type="ECO:0000259" key="16">
    <source>
        <dbReference type="Pfam" id="PF16900"/>
    </source>
</evidence>
<feature type="domain" description="Replication factor A C-terminal" evidence="15">
    <location>
        <begin position="454"/>
        <end position="597"/>
    </location>
</feature>
<proteinExistence type="inferred from homology"/>
<evidence type="ECO:0000256" key="8">
    <source>
        <dbReference type="ARBA" id="ARBA00023242"/>
    </source>
</evidence>
<dbReference type="CDD" id="cd04477">
    <property type="entry name" value="RPA1N"/>
    <property type="match status" value="1"/>
</dbReference>
<comment type="caution">
    <text evidence="17">The sequence shown here is derived from an EMBL/GenBank/DDBJ whole genome shotgun (WGS) entry which is preliminary data.</text>
</comment>
<gene>
    <name evidence="17" type="primary">RPA1</name>
    <name evidence="17" type="ORF">TNCV_419641</name>
</gene>
<dbReference type="Proteomes" id="UP000887159">
    <property type="component" value="Unassembled WGS sequence"/>
</dbReference>
<feature type="region of interest" description="Disordered" evidence="12">
    <location>
        <begin position="130"/>
        <end position="159"/>
    </location>
</feature>
<accession>A0A8X6S0Q9</accession>
<dbReference type="CDD" id="cd04475">
    <property type="entry name" value="RPA1_DBD_B"/>
    <property type="match status" value="1"/>
</dbReference>
<dbReference type="Pfam" id="PF04057">
    <property type="entry name" value="Rep-A_N"/>
    <property type="match status" value="1"/>
</dbReference>